<evidence type="ECO:0000256" key="6">
    <source>
        <dbReference type="ARBA" id="ARBA00052558"/>
    </source>
</evidence>
<name>A0AAN4W0W7_9BACT</name>
<dbReference type="InterPro" id="IPR004597">
    <property type="entry name" value="Tag"/>
</dbReference>
<evidence type="ECO:0000256" key="2">
    <source>
        <dbReference type="ARBA" id="ARBA00022763"/>
    </source>
</evidence>
<dbReference type="EMBL" id="BQKE01000003">
    <property type="protein sequence ID" value="GJM63621.1"/>
    <property type="molecule type" value="Genomic_DNA"/>
</dbReference>
<feature type="binding site" evidence="9">
    <location>
        <position position="202"/>
    </location>
    <ligand>
        <name>Zn(2+)</name>
        <dbReference type="ChEBI" id="CHEBI:29105"/>
    </ligand>
</feature>
<keyword evidence="3" id="KW-0378">Hydrolase</keyword>
<dbReference type="NCBIfam" id="TIGR00624">
    <property type="entry name" value="tag"/>
    <property type="match status" value="1"/>
</dbReference>
<dbReference type="PANTHER" id="PTHR30037">
    <property type="entry name" value="DNA-3-METHYLADENINE GLYCOSYLASE 1"/>
    <property type="match status" value="1"/>
</dbReference>
<feature type="binding site" evidence="9">
    <location>
        <position position="198"/>
    </location>
    <ligand>
        <name>Zn(2+)</name>
        <dbReference type="ChEBI" id="CHEBI:29105"/>
    </ligand>
</feature>
<gene>
    <name evidence="10" type="primary">tag</name>
    <name evidence="10" type="ORF">PEDI_41730</name>
</gene>
<dbReference type="SUPFAM" id="SSF48150">
    <property type="entry name" value="DNA-glycosylase"/>
    <property type="match status" value="1"/>
</dbReference>
<evidence type="ECO:0000256" key="5">
    <source>
        <dbReference type="ARBA" id="ARBA00023204"/>
    </source>
</evidence>
<keyword evidence="2" id="KW-0227">DNA damage</keyword>
<evidence type="ECO:0000313" key="10">
    <source>
        <dbReference type="EMBL" id="GJM63621.1"/>
    </source>
</evidence>
<proteinExistence type="predicted"/>
<dbReference type="PANTHER" id="PTHR30037:SF4">
    <property type="entry name" value="DNA-3-METHYLADENINE GLYCOSYLASE I"/>
    <property type="match status" value="1"/>
</dbReference>
<dbReference type="InterPro" id="IPR005019">
    <property type="entry name" value="Adenine_glyco"/>
</dbReference>
<dbReference type="GO" id="GO:0006284">
    <property type="term" value="P:base-excision repair"/>
    <property type="evidence" value="ECO:0007669"/>
    <property type="project" value="InterPro"/>
</dbReference>
<keyword evidence="5" id="KW-0234">DNA repair</keyword>
<evidence type="ECO:0000256" key="8">
    <source>
        <dbReference type="ARBA" id="ARBA00066766"/>
    </source>
</evidence>
<accession>A0AAN4W0W7</accession>
<evidence type="ECO:0000256" key="3">
    <source>
        <dbReference type="ARBA" id="ARBA00022801"/>
    </source>
</evidence>
<keyword evidence="4 9" id="KW-0862">Zinc</keyword>
<dbReference type="Pfam" id="PF03352">
    <property type="entry name" value="Adenine_glyco"/>
    <property type="match status" value="1"/>
</dbReference>
<dbReference type="GO" id="GO:0046872">
    <property type="term" value="F:metal ion binding"/>
    <property type="evidence" value="ECO:0007669"/>
    <property type="project" value="UniProtKB-KW"/>
</dbReference>
<dbReference type="InterPro" id="IPR052891">
    <property type="entry name" value="DNA-3mA_glycosylase"/>
</dbReference>
<organism evidence="10 11">
    <name type="scientific">Persicobacter diffluens</name>
    <dbReference type="NCBI Taxonomy" id="981"/>
    <lineage>
        <taxon>Bacteria</taxon>
        <taxon>Pseudomonadati</taxon>
        <taxon>Bacteroidota</taxon>
        <taxon>Cytophagia</taxon>
        <taxon>Cytophagales</taxon>
        <taxon>Persicobacteraceae</taxon>
        <taxon>Persicobacter</taxon>
    </lineage>
</organism>
<evidence type="ECO:0000256" key="9">
    <source>
        <dbReference type="PIRSR" id="PIRSR604597-1"/>
    </source>
</evidence>
<dbReference type="GO" id="GO:0008725">
    <property type="term" value="F:DNA-3-methyladenine glycosylase activity"/>
    <property type="evidence" value="ECO:0007669"/>
    <property type="project" value="UniProtKB-EC"/>
</dbReference>
<dbReference type="AlphaFoldDB" id="A0AAN4W0W7"/>
<reference evidence="10 11" key="1">
    <citation type="submission" date="2021-12" db="EMBL/GenBank/DDBJ databases">
        <title>Genome sequencing of bacteria with rrn-lacking chromosome and rrn-plasmid.</title>
        <authorList>
            <person name="Anda M."/>
            <person name="Iwasaki W."/>
        </authorList>
    </citation>
    <scope>NUCLEOTIDE SEQUENCE [LARGE SCALE GENOMIC DNA]</scope>
    <source>
        <strain evidence="10 11">NBRC 15940</strain>
    </source>
</reference>
<comment type="function">
    <text evidence="7">Hydrolysis of the deoxyribose N-glycosidic bond to excise 3-methyladenine from the damaged DNA polymer formed by alkylation lesions.</text>
</comment>
<evidence type="ECO:0000256" key="7">
    <source>
        <dbReference type="ARBA" id="ARBA00057608"/>
    </source>
</evidence>
<comment type="catalytic activity">
    <reaction evidence="6">
        <text>Hydrolysis of alkylated DNA, releasing 3-methyladenine.</text>
        <dbReference type="EC" id="3.2.2.20"/>
    </reaction>
</comment>
<feature type="binding site" evidence="9">
    <location>
        <position position="27"/>
    </location>
    <ligand>
        <name>Zn(2+)</name>
        <dbReference type="ChEBI" id="CHEBI:29105"/>
    </ligand>
</feature>
<keyword evidence="11" id="KW-1185">Reference proteome</keyword>
<dbReference type="Proteomes" id="UP001310022">
    <property type="component" value="Unassembled WGS sequence"/>
</dbReference>
<dbReference type="FunFam" id="1.10.340.30:FF:000009">
    <property type="entry name" value="DNA-3-methyladenine glycosylase I"/>
    <property type="match status" value="1"/>
</dbReference>
<feature type="binding site" evidence="9">
    <location>
        <position position="40"/>
    </location>
    <ligand>
        <name>Zn(2+)</name>
        <dbReference type="ChEBI" id="CHEBI:29105"/>
    </ligand>
</feature>
<sequence>MILLWQILSNGKLAIAYLKINTMENRCPWAEVDDLYRQYHDQEWGKPEFDDQKLFEMLCLEGAQAGISWHIILKKRDNYRKAFLNFDPDALLETSPDYRSALVQDAGIIRNKLKINAVFTNALAYKKVKEEFGSFSEYIWSFVNHSPIINHFQSLEEVPAETEISVKMSKDLKKRGFKFVGPKIIYAYMQAVGMVNDHLTSCPAHALTK</sequence>
<comment type="caution">
    <text evidence="10">The sequence shown here is derived from an EMBL/GenBank/DDBJ whole genome shotgun (WGS) entry which is preliminary data.</text>
</comment>
<evidence type="ECO:0000313" key="11">
    <source>
        <dbReference type="Proteomes" id="UP001310022"/>
    </source>
</evidence>
<keyword evidence="1 9" id="KW-0479">Metal-binding</keyword>
<evidence type="ECO:0000256" key="1">
    <source>
        <dbReference type="ARBA" id="ARBA00022723"/>
    </source>
</evidence>
<protein>
    <recommendedName>
        <fullName evidence="8">DNA-3-methyladenine glycosylase I</fullName>
        <ecNumber evidence="8">3.2.2.20</ecNumber>
    </recommendedName>
</protein>
<dbReference type="Gene3D" id="1.10.340.30">
    <property type="entry name" value="Hypothetical protein, domain 2"/>
    <property type="match status" value="1"/>
</dbReference>
<dbReference type="EC" id="3.2.2.20" evidence="8"/>
<dbReference type="InterPro" id="IPR011257">
    <property type="entry name" value="DNA_glycosylase"/>
</dbReference>
<evidence type="ECO:0000256" key="4">
    <source>
        <dbReference type="ARBA" id="ARBA00022833"/>
    </source>
</evidence>